<dbReference type="HOGENOM" id="CLU_1715037_0_0_1"/>
<dbReference type="InParanoid" id="K1PQN0"/>
<sequence length="153" mass="16675">MYECQMRGFYVIVVGYARGNPYKLLYPTDSSGNICGYDTGYTCPTTYWHYLYQVALEAQLPSPTKTTADRATDMICKPGTDTSVGTIQNLVDTDACATYYVKSTPVVGRCIPSFFLEITDLAQNLYVTASGIDYNLTNSAGEGITGTAMNEAS</sequence>
<accession>K1PQN0</accession>
<evidence type="ECO:0000313" key="1">
    <source>
        <dbReference type="EMBL" id="EKC21154.1"/>
    </source>
</evidence>
<organism evidence="1">
    <name type="scientific">Magallana gigas</name>
    <name type="common">Pacific oyster</name>
    <name type="synonym">Crassostrea gigas</name>
    <dbReference type="NCBI Taxonomy" id="29159"/>
    <lineage>
        <taxon>Eukaryota</taxon>
        <taxon>Metazoa</taxon>
        <taxon>Spiralia</taxon>
        <taxon>Lophotrochozoa</taxon>
        <taxon>Mollusca</taxon>
        <taxon>Bivalvia</taxon>
        <taxon>Autobranchia</taxon>
        <taxon>Pteriomorphia</taxon>
        <taxon>Ostreida</taxon>
        <taxon>Ostreoidea</taxon>
        <taxon>Ostreidae</taxon>
        <taxon>Magallana</taxon>
    </lineage>
</organism>
<reference evidence="1" key="1">
    <citation type="journal article" date="2012" name="Nature">
        <title>The oyster genome reveals stress adaptation and complexity of shell formation.</title>
        <authorList>
            <person name="Zhang G."/>
            <person name="Fang X."/>
            <person name="Guo X."/>
            <person name="Li L."/>
            <person name="Luo R."/>
            <person name="Xu F."/>
            <person name="Yang P."/>
            <person name="Zhang L."/>
            <person name="Wang X."/>
            <person name="Qi H."/>
            <person name="Xiong Z."/>
            <person name="Que H."/>
            <person name="Xie Y."/>
            <person name="Holland P.W."/>
            <person name="Paps J."/>
            <person name="Zhu Y."/>
            <person name="Wu F."/>
            <person name="Chen Y."/>
            <person name="Wang J."/>
            <person name="Peng C."/>
            <person name="Meng J."/>
            <person name="Yang L."/>
            <person name="Liu J."/>
            <person name="Wen B."/>
            <person name="Zhang N."/>
            <person name="Huang Z."/>
            <person name="Zhu Q."/>
            <person name="Feng Y."/>
            <person name="Mount A."/>
            <person name="Hedgecock D."/>
            <person name="Xu Z."/>
            <person name="Liu Y."/>
            <person name="Domazet-Loso T."/>
            <person name="Du Y."/>
            <person name="Sun X."/>
            <person name="Zhang S."/>
            <person name="Liu B."/>
            <person name="Cheng P."/>
            <person name="Jiang X."/>
            <person name="Li J."/>
            <person name="Fan D."/>
            <person name="Wang W."/>
            <person name="Fu W."/>
            <person name="Wang T."/>
            <person name="Wang B."/>
            <person name="Zhang J."/>
            <person name="Peng Z."/>
            <person name="Li Y."/>
            <person name="Li N."/>
            <person name="Wang J."/>
            <person name="Chen M."/>
            <person name="He Y."/>
            <person name="Tan F."/>
            <person name="Song X."/>
            <person name="Zheng Q."/>
            <person name="Huang R."/>
            <person name="Yang H."/>
            <person name="Du X."/>
            <person name="Chen L."/>
            <person name="Yang M."/>
            <person name="Gaffney P.M."/>
            <person name="Wang S."/>
            <person name="Luo L."/>
            <person name="She Z."/>
            <person name="Ming Y."/>
            <person name="Huang W."/>
            <person name="Zhang S."/>
            <person name="Huang B."/>
            <person name="Zhang Y."/>
            <person name="Qu T."/>
            <person name="Ni P."/>
            <person name="Miao G."/>
            <person name="Wang J."/>
            <person name="Wang Q."/>
            <person name="Steinberg C.E."/>
            <person name="Wang H."/>
            <person name="Li N."/>
            <person name="Qian L."/>
            <person name="Zhang G."/>
            <person name="Li Y."/>
            <person name="Yang H."/>
            <person name="Liu X."/>
            <person name="Wang J."/>
            <person name="Yin Y."/>
            <person name="Wang J."/>
        </authorList>
    </citation>
    <scope>NUCLEOTIDE SEQUENCE [LARGE SCALE GENOMIC DNA]</scope>
    <source>
        <strain evidence="1">05x7-T-G4-1.051#20</strain>
    </source>
</reference>
<dbReference type="EMBL" id="JH819080">
    <property type="protein sequence ID" value="EKC21154.1"/>
    <property type="molecule type" value="Genomic_DNA"/>
</dbReference>
<name>K1PQN0_MAGGI</name>
<proteinExistence type="predicted"/>
<protein>
    <submittedName>
        <fullName evidence="1">Choline transporter-like protein 1</fullName>
    </submittedName>
</protein>
<dbReference type="AlphaFoldDB" id="K1PQN0"/>
<gene>
    <name evidence="1" type="ORF">CGI_10004450</name>
</gene>